<name>A0A1Y2H3F9_9FUNG</name>
<keyword evidence="4" id="KW-0472">Membrane</keyword>
<dbReference type="Pfam" id="PF24681">
    <property type="entry name" value="Kelch_KLHDC2_KLHL20_DRC7"/>
    <property type="match status" value="1"/>
</dbReference>
<feature type="region of interest" description="Disordered" evidence="3">
    <location>
        <begin position="351"/>
        <end position="386"/>
    </location>
</feature>
<feature type="transmembrane region" description="Helical" evidence="4">
    <location>
        <begin position="322"/>
        <end position="346"/>
    </location>
</feature>
<organism evidence="5 6">
    <name type="scientific">Lobosporangium transversale</name>
    <dbReference type="NCBI Taxonomy" id="64571"/>
    <lineage>
        <taxon>Eukaryota</taxon>
        <taxon>Fungi</taxon>
        <taxon>Fungi incertae sedis</taxon>
        <taxon>Mucoromycota</taxon>
        <taxon>Mortierellomycotina</taxon>
        <taxon>Mortierellomycetes</taxon>
        <taxon>Mortierellales</taxon>
        <taxon>Mortierellaceae</taxon>
        <taxon>Lobosporangium</taxon>
    </lineage>
</organism>
<reference evidence="5 6" key="1">
    <citation type="submission" date="2016-07" db="EMBL/GenBank/DDBJ databases">
        <title>Pervasive Adenine N6-methylation of Active Genes in Fungi.</title>
        <authorList>
            <consortium name="DOE Joint Genome Institute"/>
            <person name="Mondo S.J."/>
            <person name="Dannebaum R.O."/>
            <person name="Kuo R.C."/>
            <person name="Labutti K."/>
            <person name="Haridas S."/>
            <person name="Kuo A."/>
            <person name="Salamov A."/>
            <person name="Ahrendt S.R."/>
            <person name="Lipzen A."/>
            <person name="Sullivan W."/>
            <person name="Andreopoulos W.B."/>
            <person name="Clum A."/>
            <person name="Lindquist E."/>
            <person name="Daum C."/>
            <person name="Ramamoorthy G.K."/>
            <person name="Gryganskyi A."/>
            <person name="Culley D."/>
            <person name="Magnuson J.K."/>
            <person name="James T.Y."/>
            <person name="O'Malley M.A."/>
            <person name="Stajich J.E."/>
            <person name="Spatafora J.W."/>
            <person name="Visel A."/>
            <person name="Grigoriev I.V."/>
        </authorList>
    </citation>
    <scope>NUCLEOTIDE SEQUENCE [LARGE SCALE GENOMIC DNA]</scope>
    <source>
        <strain evidence="5 6">NRRL 3116</strain>
    </source>
</reference>
<dbReference type="GeneID" id="33568086"/>
<evidence type="ECO:0008006" key="7">
    <source>
        <dbReference type="Google" id="ProtNLM"/>
    </source>
</evidence>
<dbReference type="RefSeq" id="XP_021886760.1">
    <property type="nucleotide sequence ID" value="XM_022026243.1"/>
</dbReference>
<sequence length="447" mass="47467">MVSQTFALDLSVGWSASSPAYKKLGDGLSDAAIPSGISSDGKTWYLSSRGKPYAYDIETAAMRIISPFSSIPSVSTTRSIAGAIDPETGILYLLHGLSLKGLIIIPDRTYMIIYTPETGYENIVEMYTPLVPLVYYSVGWAKPIKAMLIFGGASSNGGNPRNSLFAYYPAKGWSQPTVKGDLPPPRSRACFVPAYKGTKMILFGGLGEGDTVLGDLYILDVSTMIWTRGSDAGFTGARMNHACATSKDFFVVWGGSTSRDGGPDDVKLNTTIIYNMITSRWTTEFNHSPTGASNPNAKPSESLYLAPGLSDTNGGQSSNTNLGAIIGGAVGGLAAVVILAAGIVFYRRRKSEAPPGQSNDIEDINHGNVNHTGPFLPSQGSQSPNHLSVESAFLNSGNSSHPVIPHVQGSSVLAQGQVQIDNPSSARSIQLQAAKLRQLQQVRPLEV</sequence>
<evidence type="ECO:0000313" key="6">
    <source>
        <dbReference type="Proteomes" id="UP000193648"/>
    </source>
</evidence>
<dbReference type="OrthoDB" id="432528at2759"/>
<keyword evidence="2" id="KW-0677">Repeat</keyword>
<feature type="region of interest" description="Disordered" evidence="3">
    <location>
        <begin position="284"/>
        <end position="311"/>
    </location>
</feature>
<accession>A0A1Y2H3F9</accession>
<proteinExistence type="predicted"/>
<evidence type="ECO:0000256" key="2">
    <source>
        <dbReference type="ARBA" id="ARBA00022737"/>
    </source>
</evidence>
<gene>
    <name evidence="5" type="ORF">BCR41DRAFT_366740</name>
</gene>
<dbReference type="Proteomes" id="UP000193648">
    <property type="component" value="Unassembled WGS sequence"/>
</dbReference>
<dbReference type="PANTHER" id="PTHR46093">
    <property type="entry name" value="ACYL-COA-BINDING DOMAIN-CONTAINING PROTEIN 5"/>
    <property type="match status" value="1"/>
</dbReference>
<dbReference type="PANTHER" id="PTHR46093:SF9">
    <property type="entry name" value="DCD DOMAIN-CONTAINING PROTEIN"/>
    <property type="match status" value="1"/>
</dbReference>
<keyword evidence="4" id="KW-1133">Transmembrane helix</keyword>
<dbReference type="InterPro" id="IPR015915">
    <property type="entry name" value="Kelch-typ_b-propeller"/>
</dbReference>
<evidence type="ECO:0000256" key="1">
    <source>
        <dbReference type="ARBA" id="ARBA00022441"/>
    </source>
</evidence>
<evidence type="ECO:0000313" key="5">
    <source>
        <dbReference type="EMBL" id="ORZ29087.1"/>
    </source>
</evidence>
<keyword evidence="4" id="KW-0812">Transmembrane</keyword>
<dbReference type="Gene3D" id="2.120.10.80">
    <property type="entry name" value="Kelch-type beta propeller"/>
    <property type="match status" value="1"/>
</dbReference>
<protein>
    <recommendedName>
        <fullName evidence="7">Galactose oxidase</fullName>
    </recommendedName>
</protein>
<dbReference type="STRING" id="64571.A0A1Y2H3F9"/>
<evidence type="ECO:0000256" key="4">
    <source>
        <dbReference type="SAM" id="Phobius"/>
    </source>
</evidence>
<dbReference type="InParanoid" id="A0A1Y2H3F9"/>
<dbReference type="EMBL" id="MCFF01000001">
    <property type="protein sequence ID" value="ORZ29087.1"/>
    <property type="molecule type" value="Genomic_DNA"/>
</dbReference>
<dbReference type="SUPFAM" id="SSF117281">
    <property type="entry name" value="Kelch motif"/>
    <property type="match status" value="1"/>
</dbReference>
<keyword evidence="1" id="KW-0880">Kelch repeat</keyword>
<comment type="caution">
    <text evidence="5">The sequence shown here is derived from an EMBL/GenBank/DDBJ whole genome shotgun (WGS) entry which is preliminary data.</text>
</comment>
<keyword evidence="6" id="KW-1185">Reference proteome</keyword>
<feature type="compositionally biased region" description="Polar residues" evidence="3">
    <location>
        <begin position="284"/>
        <end position="299"/>
    </location>
</feature>
<dbReference type="AlphaFoldDB" id="A0A1Y2H3F9"/>
<evidence type="ECO:0000256" key="3">
    <source>
        <dbReference type="SAM" id="MobiDB-lite"/>
    </source>
</evidence>